<organism evidence="5 6">
    <name type="scientific">Candidatus Woesebacteria bacterium GW2011_GWA1_41_13b</name>
    <dbReference type="NCBI Taxonomy" id="1618555"/>
    <lineage>
        <taxon>Bacteria</taxon>
        <taxon>Candidatus Woeseibacteriota</taxon>
    </lineage>
</organism>
<keyword evidence="2 5" id="KW-0808">Transferase</keyword>
<protein>
    <submittedName>
        <fullName evidence="5">Methyltransferase</fullName>
    </submittedName>
</protein>
<dbReference type="SUPFAM" id="SSF53335">
    <property type="entry name" value="S-adenosyl-L-methionine-dependent methyltransferases"/>
    <property type="match status" value="1"/>
</dbReference>
<dbReference type="CDD" id="cd02440">
    <property type="entry name" value="AdoMet_MTases"/>
    <property type="match status" value="1"/>
</dbReference>
<sequence>MNLYGQTEAWEHACVKTRRNLKTRKERLGQFSFGRKDKILDLGCGDGLNLKILWNMGIHHITGVDISKELLKEAKLQVPKAIFFAASAENLPFQPNHFDAVLVDSVFHHLLRYDKALREIRRVLKPGGVLCFLEPHRSLLRSIIDFICLLPIANYIPVLRERSISYKGEIDLMRHWLATEEEFYSWLDRLNMKEVFCRTSLMSKVPEELDLLGLTCVNGC</sequence>
<reference evidence="5 6" key="1">
    <citation type="journal article" date="2015" name="Nature">
        <title>rRNA introns, odd ribosomes, and small enigmatic genomes across a large radiation of phyla.</title>
        <authorList>
            <person name="Brown C.T."/>
            <person name="Hug L.A."/>
            <person name="Thomas B.C."/>
            <person name="Sharon I."/>
            <person name="Castelle C.J."/>
            <person name="Singh A."/>
            <person name="Wilkins M.J."/>
            <person name="Williams K.H."/>
            <person name="Banfield J.F."/>
        </authorList>
    </citation>
    <scope>NUCLEOTIDE SEQUENCE [LARGE SCALE GENOMIC DNA]</scope>
</reference>
<dbReference type="PANTHER" id="PTHR43464:SF19">
    <property type="entry name" value="UBIQUINONE BIOSYNTHESIS O-METHYLTRANSFERASE, MITOCHONDRIAL"/>
    <property type="match status" value="1"/>
</dbReference>
<keyword evidence="3" id="KW-0949">S-adenosyl-L-methionine</keyword>
<evidence type="ECO:0000259" key="4">
    <source>
        <dbReference type="Pfam" id="PF08241"/>
    </source>
</evidence>
<evidence type="ECO:0000313" key="5">
    <source>
        <dbReference type="EMBL" id="KKR91528.1"/>
    </source>
</evidence>
<proteinExistence type="predicted"/>
<accession>A0A0G0US16</accession>
<name>A0A0G0US16_9BACT</name>
<evidence type="ECO:0000256" key="3">
    <source>
        <dbReference type="ARBA" id="ARBA00022691"/>
    </source>
</evidence>
<dbReference type="InterPro" id="IPR029063">
    <property type="entry name" value="SAM-dependent_MTases_sf"/>
</dbReference>
<dbReference type="Proteomes" id="UP000034676">
    <property type="component" value="Unassembled WGS sequence"/>
</dbReference>
<dbReference type="PANTHER" id="PTHR43464">
    <property type="entry name" value="METHYLTRANSFERASE"/>
    <property type="match status" value="1"/>
</dbReference>
<dbReference type="Gene3D" id="3.40.50.150">
    <property type="entry name" value="Vaccinia Virus protein VP39"/>
    <property type="match status" value="1"/>
</dbReference>
<evidence type="ECO:0000313" key="6">
    <source>
        <dbReference type="Proteomes" id="UP000034676"/>
    </source>
</evidence>
<feature type="domain" description="Methyltransferase type 11" evidence="4">
    <location>
        <begin position="40"/>
        <end position="132"/>
    </location>
</feature>
<keyword evidence="1 5" id="KW-0489">Methyltransferase</keyword>
<comment type="caution">
    <text evidence="5">The sequence shown here is derived from an EMBL/GenBank/DDBJ whole genome shotgun (WGS) entry which is preliminary data.</text>
</comment>
<dbReference type="GO" id="GO:0032259">
    <property type="term" value="P:methylation"/>
    <property type="evidence" value="ECO:0007669"/>
    <property type="project" value="UniProtKB-KW"/>
</dbReference>
<dbReference type="InterPro" id="IPR013216">
    <property type="entry name" value="Methyltransf_11"/>
</dbReference>
<dbReference type="GO" id="GO:0008757">
    <property type="term" value="F:S-adenosylmethionine-dependent methyltransferase activity"/>
    <property type="evidence" value="ECO:0007669"/>
    <property type="project" value="InterPro"/>
</dbReference>
<dbReference type="EMBL" id="LCAO01000010">
    <property type="protein sequence ID" value="KKR91528.1"/>
    <property type="molecule type" value="Genomic_DNA"/>
</dbReference>
<gene>
    <name evidence="5" type="ORF">UU42_C0010G0023</name>
</gene>
<evidence type="ECO:0000256" key="2">
    <source>
        <dbReference type="ARBA" id="ARBA00022679"/>
    </source>
</evidence>
<dbReference type="AlphaFoldDB" id="A0A0G0US16"/>
<dbReference type="Pfam" id="PF08241">
    <property type="entry name" value="Methyltransf_11"/>
    <property type="match status" value="1"/>
</dbReference>
<evidence type="ECO:0000256" key="1">
    <source>
        <dbReference type="ARBA" id="ARBA00022603"/>
    </source>
</evidence>